<evidence type="ECO:0008006" key="3">
    <source>
        <dbReference type="Google" id="ProtNLM"/>
    </source>
</evidence>
<name>A0ABX3YIA2_9ACTN</name>
<reference evidence="1 2" key="1">
    <citation type="submission" date="2016-12" db="EMBL/GenBank/DDBJ databases">
        <title>Genome Mining:The Detection of Biosynthetic Gene Clusters to Aid in the Expression of Curamycin A produced by Streptomyces sp. strain CZA14.</title>
        <authorList>
            <person name="Durrell K.A."/>
            <person name="Kirby B.M."/>
            <person name="Khan W."/>
            <person name="Mthethwa T."/>
            <person name="Le Roes-Hill M."/>
        </authorList>
    </citation>
    <scope>NUCLEOTIDE SEQUENCE [LARGE SCALE GENOMIC DNA]</scope>
    <source>
        <strain evidence="1 2">CZA14</strain>
    </source>
</reference>
<dbReference type="Proteomes" id="UP000194266">
    <property type="component" value="Unassembled WGS sequence"/>
</dbReference>
<organism evidence="1 2">
    <name type="scientific">Streptomyces pharetrae CZA14</name>
    <dbReference type="NCBI Taxonomy" id="1144883"/>
    <lineage>
        <taxon>Bacteria</taxon>
        <taxon>Bacillati</taxon>
        <taxon>Actinomycetota</taxon>
        <taxon>Actinomycetes</taxon>
        <taxon>Kitasatosporales</taxon>
        <taxon>Streptomycetaceae</taxon>
        <taxon>Streptomyces</taxon>
    </lineage>
</organism>
<sequence>MTVTYSTTGRRPLFVPTVAESVPLPSPPAGSPLQDPPIYRDLLHAWATRGRTLPGRHDPEWVRLAAPLVRPGQFSGSPDRRGDGR</sequence>
<dbReference type="EMBL" id="MRYD01000071">
    <property type="protein sequence ID" value="OSZ59574.1"/>
    <property type="molecule type" value="Genomic_DNA"/>
</dbReference>
<proteinExistence type="predicted"/>
<accession>A0ABX3YIA2</accession>
<comment type="caution">
    <text evidence="1">The sequence shown here is derived from an EMBL/GenBank/DDBJ whole genome shotgun (WGS) entry which is preliminary data.</text>
</comment>
<keyword evidence="2" id="KW-1185">Reference proteome</keyword>
<evidence type="ECO:0000313" key="1">
    <source>
        <dbReference type="EMBL" id="OSZ59574.1"/>
    </source>
</evidence>
<gene>
    <name evidence="1" type="ORF">OQI_15560</name>
</gene>
<evidence type="ECO:0000313" key="2">
    <source>
        <dbReference type="Proteomes" id="UP000194266"/>
    </source>
</evidence>
<protein>
    <recommendedName>
        <fullName evidence="3">DUF2934 domain-containing protein</fullName>
    </recommendedName>
</protein>